<dbReference type="GO" id="GO:0046872">
    <property type="term" value="F:metal ion binding"/>
    <property type="evidence" value="ECO:0007669"/>
    <property type="project" value="UniProtKB-KW"/>
</dbReference>
<evidence type="ECO:0000313" key="6">
    <source>
        <dbReference type="EMBL" id="KAK9159937.1"/>
    </source>
</evidence>
<dbReference type="InterPro" id="IPR005123">
    <property type="entry name" value="Oxoglu/Fe-dep_dioxygenase_dom"/>
</dbReference>
<dbReference type="Pfam" id="PF03171">
    <property type="entry name" value="2OG-FeII_Oxy"/>
    <property type="match status" value="1"/>
</dbReference>
<name>A0AAP0PXE4_9MAGN</name>
<evidence type="ECO:0000256" key="2">
    <source>
        <dbReference type="ARBA" id="ARBA00022723"/>
    </source>
</evidence>
<dbReference type="Proteomes" id="UP001420932">
    <property type="component" value="Unassembled WGS sequence"/>
</dbReference>
<evidence type="ECO:0000313" key="7">
    <source>
        <dbReference type="Proteomes" id="UP001420932"/>
    </source>
</evidence>
<dbReference type="EMBL" id="JBBNAF010000003">
    <property type="protein sequence ID" value="KAK9159937.1"/>
    <property type="molecule type" value="Genomic_DNA"/>
</dbReference>
<dbReference type="PROSITE" id="PS51471">
    <property type="entry name" value="FE2OG_OXY"/>
    <property type="match status" value="1"/>
</dbReference>
<comment type="similarity">
    <text evidence="1 4">Belongs to the iron/ascorbate-dependent oxidoreductase family.</text>
</comment>
<dbReference type="Gene3D" id="2.60.120.330">
    <property type="entry name" value="B-lactam Antibiotic, Isopenicillin N Synthase, Chain"/>
    <property type="match status" value="1"/>
</dbReference>
<dbReference type="InterPro" id="IPR044861">
    <property type="entry name" value="IPNS-like_FE2OG_OXY"/>
</dbReference>
<evidence type="ECO:0000259" key="5">
    <source>
        <dbReference type="PROSITE" id="PS51471"/>
    </source>
</evidence>
<evidence type="ECO:0000256" key="4">
    <source>
        <dbReference type="RuleBase" id="RU003682"/>
    </source>
</evidence>
<keyword evidence="4" id="KW-0560">Oxidoreductase</keyword>
<dbReference type="GO" id="GO:0016491">
    <property type="term" value="F:oxidoreductase activity"/>
    <property type="evidence" value="ECO:0007669"/>
    <property type="project" value="UniProtKB-KW"/>
</dbReference>
<protein>
    <recommendedName>
        <fullName evidence="5">Fe2OG dioxygenase domain-containing protein</fullName>
    </recommendedName>
</protein>
<dbReference type="InterPro" id="IPR026992">
    <property type="entry name" value="DIOX_N"/>
</dbReference>
<dbReference type="AlphaFoldDB" id="A0AAP0PXE4"/>
<dbReference type="SUPFAM" id="SSF51197">
    <property type="entry name" value="Clavaminate synthase-like"/>
    <property type="match status" value="1"/>
</dbReference>
<sequence>MVDDQNNNTNSSSNEVILLTNGFKHQSVPKSYIQPLEKRPTNIPPSLHYSYNTKHQNNTTPIINFQDGSDEEFDRADIIRQIFDAIQEFGFFQLINHGINEEMMDEVMSLGKEFFEMPFEERSKLYCDSRQTPLRVASSVMYEAEEVHYWRDSLRHACHPLEEFINAWPSKPAKYREVVGPYCVKMRALALKLMELIAEGLGLKSNYFDDGDITGMQSMVVNHYPLCPDPSLTLGLPKHRDPNVITILTQDVSGLQVLKDDEWMNVEPLPHAFVVFLGLQMQVISNDKLRSADHRVLTNTTTARTTITTQMSCTMECTMGPAKELLDEINPAKYRHYKYQDFFESYMAASLDTDEALKHYKL</sequence>
<dbReference type="Pfam" id="PF14226">
    <property type="entry name" value="DIOX_N"/>
    <property type="match status" value="1"/>
</dbReference>
<gene>
    <name evidence="6" type="ORF">Syun_006278</name>
</gene>
<evidence type="ECO:0000256" key="1">
    <source>
        <dbReference type="ARBA" id="ARBA00008056"/>
    </source>
</evidence>
<keyword evidence="2 4" id="KW-0479">Metal-binding</keyword>
<organism evidence="6 7">
    <name type="scientific">Stephania yunnanensis</name>
    <dbReference type="NCBI Taxonomy" id="152371"/>
    <lineage>
        <taxon>Eukaryota</taxon>
        <taxon>Viridiplantae</taxon>
        <taxon>Streptophyta</taxon>
        <taxon>Embryophyta</taxon>
        <taxon>Tracheophyta</taxon>
        <taxon>Spermatophyta</taxon>
        <taxon>Magnoliopsida</taxon>
        <taxon>Ranunculales</taxon>
        <taxon>Menispermaceae</taxon>
        <taxon>Menispermoideae</taxon>
        <taxon>Cissampelideae</taxon>
        <taxon>Stephania</taxon>
    </lineage>
</organism>
<keyword evidence="7" id="KW-1185">Reference proteome</keyword>
<dbReference type="InterPro" id="IPR027443">
    <property type="entry name" value="IPNS-like_sf"/>
</dbReference>
<proteinExistence type="inferred from homology"/>
<keyword evidence="3 4" id="KW-0408">Iron</keyword>
<accession>A0AAP0PXE4</accession>
<dbReference type="PANTHER" id="PTHR47991">
    <property type="entry name" value="OXOGLUTARATE/IRON-DEPENDENT DIOXYGENASE"/>
    <property type="match status" value="1"/>
</dbReference>
<evidence type="ECO:0000256" key="3">
    <source>
        <dbReference type="ARBA" id="ARBA00023004"/>
    </source>
</evidence>
<comment type="caution">
    <text evidence="6">The sequence shown here is derived from an EMBL/GenBank/DDBJ whole genome shotgun (WGS) entry which is preliminary data.</text>
</comment>
<reference evidence="6 7" key="1">
    <citation type="submission" date="2024-01" db="EMBL/GenBank/DDBJ databases">
        <title>Genome assemblies of Stephania.</title>
        <authorList>
            <person name="Yang L."/>
        </authorList>
    </citation>
    <scope>NUCLEOTIDE SEQUENCE [LARGE SCALE GENOMIC DNA]</scope>
    <source>
        <strain evidence="6">YNDBR</strain>
        <tissue evidence="6">Leaf</tissue>
    </source>
</reference>
<dbReference type="InterPro" id="IPR050295">
    <property type="entry name" value="Plant_2OG-oxidoreductases"/>
</dbReference>
<feature type="domain" description="Fe2OG dioxygenase" evidence="5">
    <location>
        <begin position="212"/>
        <end position="313"/>
    </location>
</feature>